<accession>A0A1X2GJS9</accession>
<dbReference type="Proteomes" id="UP000242146">
    <property type="component" value="Unassembled WGS sequence"/>
</dbReference>
<feature type="region of interest" description="Disordered" evidence="6">
    <location>
        <begin position="254"/>
        <end position="311"/>
    </location>
</feature>
<dbReference type="STRING" id="101127.A0A1X2GJS9"/>
<dbReference type="PROSITE" id="PS50076">
    <property type="entry name" value="DNAJ_2"/>
    <property type="match status" value="1"/>
</dbReference>
<dbReference type="CDD" id="cd06257">
    <property type="entry name" value="DnaJ"/>
    <property type="match status" value="1"/>
</dbReference>
<dbReference type="SMART" id="SM00271">
    <property type="entry name" value="DnaJ"/>
    <property type="match status" value="1"/>
</dbReference>
<dbReference type="SUPFAM" id="SSF46565">
    <property type="entry name" value="Chaperone J-domain"/>
    <property type="match status" value="1"/>
</dbReference>
<evidence type="ECO:0000259" key="9">
    <source>
        <dbReference type="PROSITE" id="PS50076"/>
    </source>
</evidence>
<evidence type="ECO:0000313" key="11">
    <source>
        <dbReference type="Proteomes" id="UP000242146"/>
    </source>
</evidence>
<dbReference type="PANTHER" id="PTHR44653">
    <property type="entry name" value="DNAJ HOMOLOG SUBFAMILY C MEMBER 1"/>
    <property type="match status" value="1"/>
</dbReference>
<evidence type="ECO:0000256" key="4">
    <source>
        <dbReference type="ARBA" id="ARBA00023136"/>
    </source>
</evidence>
<evidence type="ECO:0000256" key="3">
    <source>
        <dbReference type="ARBA" id="ARBA00022989"/>
    </source>
</evidence>
<evidence type="ECO:0000256" key="8">
    <source>
        <dbReference type="SAM" id="SignalP"/>
    </source>
</evidence>
<reference evidence="10 11" key="1">
    <citation type="submission" date="2016-07" db="EMBL/GenBank/DDBJ databases">
        <title>Pervasive Adenine N6-methylation of Active Genes in Fungi.</title>
        <authorList>
            <consortium name="DOE Joint Genome Institute"/>
            <person name="Mondo S.J."/>
            <person name="Dannebaum R.O."/>
            <person name="Kuo R.C."/>
            <person name="Labutti K."/>
            <person name="Haridas S."/>
            <person name="Kuo A."/>
            <person name="Salamov A."/>
            <person name="Ahrendt S.R."/>
            <person name="Lipzen A."/>
            <person name="Sullivan W."/>
            <person name="Andreopoulos W.B."/>
            <person name="Clum A."/>
            <person name="Lindquist E."/>
            <person name="Daum C."/>
            <person name="Ramamoorthy G.K."/>
            <person name="Gryganskyi A."/>
            <person name="Culley D."/>
            <person name="Magnuson J.K."/>
            <person name="James T.Y."/>
            <person name="O'Malley M.A."/>
            <person name="Stajich J.E."/>
            <person name="Spatafora J.W."/>
            <person name="Visel A."/>
            <person name="Grigoriev I.V."/>
        </authorList>
    </citation>
    <scope>NUCLEOTIDE SEQUENCE [LARGE SCALE GENOMIC DNA]</scope>
    <source>
        <strain evidence="10 11">NRRL 3301</strain>
    </source>
</reference>
<keyword evidence="2 8" id="KW-0732">Signal</keyword>
<organism evidence="10 11">
    <name type="scientific">Hesseltinella vesiculosa</name>
    <dbReference type="NCBI Taxonomy" id="101127"/>
    <lineage>
        <taxon>Eukaryota</taxon>
        <taxon>Fungi</taxon>
        <taxon>Fungi incertae sedis</taxon>
        <taxon>Mucoromycota</taxon>
        <taxon>Mucoromycotina</taxon>
        <taxon>Mucoromycetes</taxon>
        <taxon>Mucorales</taxon>
        <taxon>Cunninghamellaceae</taxon>
        <taxon>Hesseltinella</taxon>
    </lineage>
</organism>
<proteinExistence type="predicted"/>
<dbReference type="PRINTS" id="PR00625">
    <property type="entry name" value="JDOMAIN"/>
</dbReference>
<feature type="domain" description="J" evidence="9">
    <location>
        <begin position="51"/>
        <end position="116"/>
    </location>
</feature>
<dbReference type="OrthoDB" id="413400at2759"/>
<gene>
    <name evidence="10" type="ORF">DM01DRAFT_1382689</name>
</gene>
<feature type="transmembrane region" description="Helical" evidence="7">
    <location>
        <begin position="136"/>
        <end position="155"/>
    </location>
</feature>
<protein>
    <submittedName>
        <fullName evidence="10">DnaJ-domain-containing protein</fullName>
    </submittedName>
</protein>
<evidence type="ECO:0000256" key="7">
    <source>
        <dbReference type="SAM" id="Phobius"/>
    </source>
</evidence>
<evidence type="ECO:0000256" key="1">
    <source>
        <dbReference type="ARBA" id="ARBA00022692"/>
    </source>
</evidence>
<evidence type="ECO:0000256" key="2">
    <source>
        <dbReference type="ARBA" id="ARBA00022729"/>
    </source>
</evidence>
<dbReference type="EMBL" id="MCGT01000011">
    <property type="protein sequence ID" value="ORX55531.1"/>
    <property type="molecule type" value="Genomic_DNA"/>
</dbReference>
<dbReference type="InterPro" id="IPR001623">
    <property type="entry name" value="DnaJ_domain"/>
</dbReference>
<evidence type="ECO:0000313" key="10">
    <source>
        <dbReference type="EMBL" id="ORX55531.1"/>
    </source>
</evidence>
<keyword evidence="3 7" id="KW-1133">Transmembrane helix</keyword>
<feature type="compositionally biased region" description="Acidic residues" evidence="6">
    <location>
        <begin position="261"/>
        <end position="273"/>
    </location>
</feature>
<dbReference type="InterPro" id="IPR052606">
    <property type="entry name" value="DnaJ_domain_protein"/>
</dbReference>
<dbReference type="InterPro" id="IPR036869">
    <property type="entry name" value="J_dom_sf"/>
</dbReference>
<feature type="chain" id="PRO_5012191416" evidence="8">
    <location>
        <begin position="28"/>
        <end position="311"/>
    </location>
</feature>
<dbReference type="AlphaFoldDB" id="A0A1X2GJS9"/>
<dbReference type="GO" id="GO:0012505">
    <property type="term" value="C:endomembrane system"/>
    <property type="evidence" value="ECO:0007669"/>
    <property type="project" value="UniProtKB-SubCell"/>
</dbReference>
<keyword evidence="4 7" id="KW-0472">Membrane</keyword>
<dbReference type="PANTHER" id="PTHR44653:SF2">
    <property type="entry name" value="DNAJ HOMOLOG SUBFAMILY C MEMBER 1"/>
    <property type="match status" value="1"/>
</dbReference>
<keyword evidence="1 7" id="KW-0812">Transmembrane</keyword>
<dbReference type="Gene3D" id="1.10.287.110">
    <property type="entry name" value="DnaJ domain"/>
    <property type="match status" value="1"/>
</dbReference>
<evidence type="ECO:0000256" key="6">
    <source>
        <dbReference type="SAM" id="MobiDB-lite"/>
    </source>
</evidence>
<comment type="caution">
    <text evidence="10">The sequence shown here is derived from an EMBL/GenBank/DDBJ whole genome shotgun (WGS) entry which is preliminary data.</text>
</comment>
<evidence type="ECO:0000256" key="5">
    <source>
        <dbReference type="ARBA" id="ARBA00037847"/>
    </source>
</evidence>
<sequence length="311" mass="35535">MLKGKGFLYLFALCWFILSVILPQVHAWDKHDFEIFDLVDELESIEGKGTNFYSWLDLKPSASQADVGRAYRKKSLKMHPDKNKHDPKAQERFARLGKVAAILRNKSKRERYNFFYKNGVPRWRGTGYYYSRFRPGVGTAVVILILVGTGMQALAQKINASQEKKRILHFVQDARHNLTLNVPKSQGAPTLGTSYLEIGGRAMRCEVKSDHYIIVHPESKDDEPIHLNSEWVYQPTWKDLFIIRLPQSIIQKLLGKPQDASPEDDTLTDDDSSDHESSFKSLLKTKKPKVKQPPTQVTGTKVGGRRRAVKK</sequence>
<comment type="subcellular location">
    <subcellularLocation>
        <location evidence="5">Endomembrane system</location>
        <topology evidence="5">Single-pass membrane protein</topology>
    </subcellularLocation>
</comment>
<name>A0A1X2GJS9_9FUNG</name>
<dbReference type="Pfam" id="PF00226">
    <property type="entry name" value="DnaJ"/>
    <property type="match status" value="1"/>
</dbReference>
<feature type="signal peptide" evidence="8">
    <location>
        <begin position="1"/>
        <end position="27"/>
    </location>
</feature>
<keyword evidence="11" id="KW-1185">Reference proteome</keyword>